<organismHost>
    <name type="scientific">Gallus gallus</name>
    <name type="common">Chicken</name>
    <dbReference type="NCBI Taxonomy" id="9031"/>
</organismHost>
<keyword evidence="1" id="KW-0472">Membrane</keyword>
<dbReference type="Pfam" id="PF04846">
    <property type="entry name" value="Herpes_pp38"/>
    <property type="match status" value="1"/>
</dbReference>
<dbReference type="KEGG" id="vg:918510"/>
<sequence length="84" mass="8556">MSPNRQRGLSSTNSGDVVSPSRTVTMLLFTAKNFVLGSSMSFLAGTLIGKAIGGQTSNRHVVGLMAAFCAGATVTGFIGSSSKN</sequence>
<dbReference type="EMBL" id="AF282130">
    <property type="protein sequence ID" value="AAG30101.1"/>
    <property type="molecule type" value="Genomic_DNA"/>
</dbReference>
<feature type="transmembrane region" description="Helical" evidence="1">
    <location>
        <begin position="61"/>
        <end position="79"/>
    </location>
</feature>
<dbReference type="InterPro" id="IPR006930">
    <property type="entry name" value="Herpes_pp38"/>
</dbReference>
<reference evidence="2" key="1">
    <citation type="submission" date="1995-01" db="EMBL/GenBank/DDBJ databases">
        <title>Gene organization in Herpes virus of turkey: Identification of a novel ORF in UL and a truncated homologue of pp38 in IRL.</title>
        <authorList>
            <person name="Smith G.D."/>
            <person name="Zelnik V."/>
            <person name="Ross N."/>
        </authorList>
    </citation>
    <scope>NUCLEOTIDE SEQUENCE</scope>
    <source>
        <strain evidence="2">FC126</strain>
    </source>
</reference>
<evidence type="ECO:0000313" key="3">
    <source>
        <dbReference type="EMBL" id="AAG30101.1"/>
    </source>
</evidence>
<feature type="transmembrane region" description="Helical" evidence="1">
    <location>
        <begin position="26"/>
        <end position="49"/>
    </location>
</feature>
<keyword evidence="1" id="KW-0812">Transmembrane</keyword>
<keyword evidence="1" id="KW-1133">Transmembrane helix</keyword>
<proteinExistence type="predicted"/>
<organism evidence="3">
    <name type="scientific">Meleagrid herpesvirus 1</name>
    <name type="common">MeHV-1</name>
    <name type="synonym">Turkey herpesvirus</name>
    <dbReference type="NCBI Taxonomy" id="37108"/>
    <lineage>
        <taxon>Viruses</taxon>
        <taxon>Duplodnaviria</taxon>
        <taxon>Heunggongvirae</taxon>
        <taxon>Peploviricota</taxon>
        <taxon>Herviviricetes</taxon>
        <taxon>Herpesvirales</taxon>
        <taxon>Orthoherpesviridae</taxon>
        <taxon>Alphaherpesvirinae</taxon>
        <taxon>Mardivirus</taxon>
        <taxon>Mardivirus meleagridalpha1</taxon>
    </lineage>
</organism>
<evidence type="ECO:0000256" key="1">
    <source>
        <dbReference type="SAM" id="Phobius"/>
    </source>
</evidence>
<protein>
    <submittedName>
        <fullName evidence="3">MDV-1 LORF4 pp38-like protein</fullName>
    </submittedName>
    <submittedName>
        <fullName evidence="2">Pp38 homologue</fullName>
    </submittedName>
</protein>
<organismHost>
    <name type="scientific">Meleagris gallopavo</name>
    <name type="common">Wild turkey</name>
    <dbReference type="NCBI Taxonomy" id="9103"/>
</organismHost>
<gene>
    <name evidence="3" type="primary">RLORF1</name>
</gene>
<reference evidence="3" key="3">
    <citation type="submission" date="2004-11" db="EMBL/GenBank/DDBJ databases">
        <authorList>
            <person name="Aouacheria A.J."/>
            <person name="Banyai M."/>
            <person name="Rigal D."/>
            <person name="Schmidt C.J."/>
            <person name="Gillet G."/>
        </authorList>
    </citation>
    <scope>NUCLEOTIDE SEQUENCE</scope>
    <source>
        <strain evidence="3">FC126</strain>
    </source>
</reference>
<name>Q77L65_MEHV1</name>
<evidence type="ECO:0000313" key="2">
    <source>
        <dbReference type="EMBL" id="AAA52275.1"/>
    </source>
</evidence>
<dbReference type="EMBL" id="L37202">
    <property type="protein sequence ID" value="AAA52275.1"/>
    <property type="molecule type" value="Genomic_DNA"/>
</dbReference>
<reference evidence="3" key="2">
    <citation type="journal article" date="2001" name="J. Gen. Virol.">
        <title>The genome of herpesvirus of turkeys: comparative analysis with Marek's disease viruses.</title>
        <authorList>
            <person name="Kingham B.F."/>
            <person name="Zelnik V."/>
            <person name="Kopacek J."/>
            <person name="Majerciak V."/>
            <person name="Ney E."/>
            <person name="Schmidt C.J."/>
        </authorList>
    </citation>
    <scope>NUCLEOTIDE SEQUENCE</scope>
    <source>
        <strain evidence="3">FC126</strain>
    </source>
</reference>
<accession>Q77L65</accession>